<dbReference type="Gene3D" id="1.10.1740.10">
    <property type="match status" value="1"/>
</dbReference>
<evidence type="ECO:0000313" key="3">
    <source>
        <dbReference type="EMBL" id="SPF30580.1"/>
    </source>
</evidence>
<evidence type="ECO:0000259" key="1">
    <source>
        <dbReference type="Pfam" id="PF04542"/>
    </source>
</evidence>
<dbReference type="InterPro" id="IPR007627">
    <property type="entry name" value="RNA_pol_sigma70_r2"/>
</dbReference>
<organism evidence="3 4">
    <name type="scientific">Pontivivens insulae</name>
    <dbReference type="NCBI Taxonomy" id="1639689"/>
    <lineage>
        <taxon>Bacteria</taxon>
        <taxon>Pseudomonadati</taxon>
        <taxon>Pseudomonadota</taxon>
        <taxon>Alphaproteobacteria</taxon>
        <taxon>Rhodobacterales</taxon>
        <taxon>Paracoccaceae</taxon>
        <taxon>Pontivivens</taxon>
    </lineage>
</organism>
<dbReference type="EMBL" id="OMKW01000004">
    <property type="protein sequence ID" value="SPF30580.1"/>
    <property type="molecule type" value="Genomic_DNA"/>
</dbReference>
<dbReference type="InterPro" id="IPR046531">
    <property type="entry name" value="DUF6596"/>
</dbReference>
<dbReference type="PANTHER" id="PTHR47756">
    <property type="entry name" value="BLL6612 PROTEIN-RELATED"/>
    <property type="match status" value="1"/>
</dbReference>
<sequence>MTDAAARATEVARASYGRLVALLAARSGDIAGAEDALGDAFARALQRWPEEGVPDRPDAWLMTVARNRMKDRWKSAAECRRAPEAAAEDIMAEITAIDPEGIPDARLRLMFVCAHPAIDAKVRTPLMLQVVLGLDVATIGPAFLVPPATLAQRLVRAKRKVRDAAIPFSLPGREHMPERLDAVLEAIYGAFSVEAGEELREEAVYLSDMMAALMPESAEVLGLGALLLFASARDAAARVEGRFVPLAEQNVGLWDRMRLRRAEVMLARAGAMGDLGRFQLEAAIQAVHCDRAKTGETDWRAIEHLYVGLMQTAPTVGAAVGQAAAVGEVHGPRAGLTALDRIEADALAVHQPGWAVRAHLLARDGQTRAAAAAYDRALGLSSDAAVRAWLSARRDALSPQRI</sequence>
<evidence type="ECO:0000313" key="4">
    <source>
        <dbReference type="Proteomes" id="UP000244932"/>
    </source>
</evidence>
<dbReference type="OrthoDB" id="9780299at2"/>
<dbReference type="AlphaFoldDB" id="A0A2R8AEW6"/>
<dbReference type="RefSeq" id="WP_108783304.1">
    <property type="nucleotide sequence ID" value="NZ_OMKW01000004.1"/>
</dbReference>
<dbReference type="SUPFAM" id="SSF88946">
    <property type="entry name" value="Sigma2 domain of RNA polymerase sigma factors"/>
    <property type="match status" value="1"/>
</dbReference>
<dbReference type="Proteomes" id="UP000244932">
    <property type="component" value="Unassembled WGS sequence"/>
</dbReference>
<accession>A0A2R8AEW6</accession>
<evidence type="ECO:0000259" key="2">
    <source>
        <dbReference type="Pfam" id="PF20239"/>
    </source>
</evidence>
<reference evidence="3 4" key="1">
    <citation type="submission" date="2018-03" db="EMBL/GenBank/DDBJ databases">
        <authorList>
            <person name="Keele B.F."/>
        </authorList>
    </citation>
    <scope>NUCLEOTIDE SEQUENCE [LARGE SCALE GENOMIC DNA]</scope>
    <source>
        <strain evidence="3 4">CeCT 8812</strain>
    </source>
</reference>
<name>A0A2R8AEW6_9RHOB</name>
<gene>
    <name evidence="3" type="ORF">POI8812_02919</name>
</gene>
<keyword evidence="4" id="KW-1185">Reference proteome</keyword>
<dbReference type="GO" id="GO:0006352">
    <property type="term" value="P:DNA-templated transcription initiation"/>
    <property type="evidence" value="ECO:0007669"/>
    <property type="project" value="InterPro"/>
</dbReference>
<protein>
    <submittedName>
        <fullName evidence="3">Uncharacterized protein</fullName>
    </submittedName>
</protein>
<dbReference type="Pfam" id="PF20239">
    <property type="entry name" value="DUF6596"/>
    <property type="match status" value="1"/>
</dbReference>
<feature type="domain" description="RNA polymerase sigma-70 region 2" evidence="1">
    <location>
        <begin position="15"/>
        <end position="76"/>
    </location>
</feature>
<feature type="domain" description="DUF6596" evidence="2">
    <location>
        <begin position="179"/>
        <end position="269"/>
    </location>
</feature>
<dbReference type="Pfam" id="PF04542">
    <property type="entry name" value="Sigma70_r2"/>
    <property type="match status" value="1"/>
</dbReference>
<dbReference type="InterPro" id="IPR013325">
    <property type="entry name" value="RNA_pol_sigma_r2"/>
</dbReference>
<dbReference type="PANTHER" id="PTHR47756:SF2">
    <property type="entry name" value="BLL6612 PROTEIN"/>
    <property type="match status" value="1"/>
</dbReference>
<dbReference type="GO" id="GO:0003700">
    <property type="term" value="F:DNA-binding transcription factor activity"/>
    <property type="evidence" value="ECO:0007669"/>
    <property type="project" value="InterPro"/>
</dbReference>
<proteinExistence type="predicted"/>
<dbReference type="SUPFAM" id="SSF88659">
    <property type="entry name" value="Sigma3 and sigma4 domains of RNA polymerase sigma factors"/>
    <property type="match status" value="1"/>
</dbReference>
<dbReference type="InterPro" id="IPR013324">
    <property type="entry name" value="RNA_pol_sigma_r3/r4-like"/>
</dbReference>